<protein>
    <submittedName>
        <fullName evidence="10">Bcr/CflA family efflux MFS transporter</fullName>
    </submittedName>
</protein>
<dbReference type="Gene3D" id="1.20.1720.10">
    <property type="entry name" value="Multidrug resistance protein D"/>
    <property type="match status" value="1"/>
</dbReference>
<feature type="transmembrane region" description="Helical" evidence="8">
    <location>
        <begin position="161"/>
        <end position="183"/>
    </location>
</feature>
<evidence type="ECO:0000256" key="4">
    <source>
        <dbReference type="ARBA" id="ARBA00022475"/>
    </source>
</evidence>
<gene>
    <name evidence="10" type="ORF">DYU05_14355</name>
</gene>
<dbReference type="GO" id="GO:0005886">
    <property type="term" value="C:plasma membrane"/>
    <property type="evidence" value="ECO:0007669"/>
    <property type="project" value="UniProtKB-SubCell"/>
</dbReference>
<keyword evidence="6 8" id="KW-1133">Transmembrane helix</keyword>
<feature type="domain" description="Major facilitator superfamily (MFS) profile" evidence="9">
    <location>
        <begin position="9"/>
        <end position="391"/>
    </location>
</feature>
<keyword evidence="11" id="KW-1185">Reference proteome</keyword>
<dbReference type="PANTHER" id="PTHR23502">
    <property type="entry name" value="MAJOR FACILITATOR SUPERFAMILY"/>
    <property type="match status" value="1"/>
</dbReference>
<dbReference type="Pfam" id="PF07690">
    <property type="entry name" value="MFS_1"/>
    <property type="match status" value="1"/>
</dbReference>
<feature type="transmembrane region" description="Helical" evidence="8">
    <location>
        <begin position="309"/>
        <end position="332"/>
    </location>
</feature>
<dbReference type="RefSeq" id="WP_117383788.1">
    <property type="nucleotide sequence ID" value="NZ_QWDE01000002.1"/>
</dbReference>
<reference evidence="10 11" key="1">
    <citation type="submission" date="2018-08" db="EMBL/GenBank/DDBJ databases">
        <title>Mucilaginibacter terrae sp. nov., isolated from manganese diggings.</title>
        <authorList>
            <person name="Huang Y."/>
            <person name="Zhou Z."/>
        </authorList>
    </citation>
    <scope>NUCLEOTIDE SEQUENCE [LARGE SCALE GENOMIC DNA]</scope>
    <source>
        <strain evidence="10 11">ZH6</strain>
    </source>
</reference>
<keyword evidence="4" id="KW-1003">Cell membrane</keyword>
<dbReference type="OrthoDB" id="9800416at2"/>
<evidence type="ECO:0000256" key="5">
    <source>
        <dbReference type="ARBA" id="ARBA00022692"/>
    </source>
</evidence>
<evidence type="ECO:0000256" key="7">
    <source>
        <dbReference type="ARBA" id="ARBA00023136"/>
    </source>
</evidence>
<feature type="transmembrane region" description="Helical" evidence="8">
    <location>
        <begin position="213"/>
        <end position="231"/>
    </location>
</feature>
<accession>A0A3E2NQQ9</accession>
<feature type="transmembrane region" description="Helical" evidence="8">
    <location>
        <begin position="369"/>
        <end position="387"/>
    </location>
</feature>
<feature type="transmembrane region" description="Helical" evidence="8">
    <location>
        <begin position="44"/>
        <end position="62"/>
    </location>
</feature>
<keyword evidence="3" id="KW-0813">Transport</keyword>
<proteinExistence type="inferred from homology"/>
<dbReference type="AlphaFoldDB" id="A0A3E2NQQ9"/>
<evidence type="ECO:0000256" key="1">
    <source>
        <dbReference type="ARBA" id="ARBA00004651"/>
    </source>
</evidence>
<comment type="caution">
    <text evidence="10">The sequence shown here is derived from an EMBL/GenBank/DDBJ whole genome shotgun (WGS) entry which is preliminary data.</text>
</comment>
<evidence type="ECO:0000256" key="8">
    <source>
        <dbReference type="SAM" id="Phobius"/>
    </source>
</evidence>
<keyword evidence="7 8" id="KW-0472">Membrane</keyword>
<sequence>MTKQRYFFLILILGSLTALAPFSIDMYLPGFGAIAKSLNTSTEQVALSLSSFLIGISAGQLLYGPLLDRFGRKLPLYCGLVLYIVASAGCYFAKSIELLIAMRFIQAIGACSATVTSMAMVRDLFPVKESANVFSKLVLVLSVSPLIAPTVGGYISAELGWQLIFLILAVISILILIAVILFLPESYKPDPTYSLAPGPILGSFWGVLKTPQFYTYSLCGAIGFSGLFAYISSSPIVFMEVFKVSSKAYGWIFALLSTGFIGSSQLNNLLMKRYKSEQIVNGALIAMIFFAAVFLIGSIQGWLGLVGTILMIYLVLCCVGLMFPNTTALALAPFEHNAGVASSLTGAFQMAVGSAVSIGISLFVSKSAVPMAATMLVASALAFVVLITGRRNIKEKVEVKEGAAVAAH</sequence>
<evidence type="ECO:0000259" key="9">
    <source>
        <dbReference type="PROSITE" id="PS50850"/>
    </source>
</evidence>
<dbReference type="InterPro" id="IPR036259">
    <property type="entry name" value="MFS_trans_sf"/>
</dbReference>
<name>A0A3E2NQQ9_9SPHI</name>
<dbReference type="NCBIfam" id="TIGR00710">
    <property type="entry name" value="efflux_Bcr_CflA"/>
    <property type="match status" value="1"/>
</dbReference>
<feature type="transmembrane region" description="Helical" evidence="8">
    <location>
        <begin position="7"/>
        <end position="24"/>
    </location>
</feature>
<keyword evidence="5 8" id="KW-0812">Transmembrane</keyword>
<dbReference type="InterPro" id="IPR020846">
    <property type="entry name" value="MFS_dom"/>
</dbReference>
<feature type="transmembrane region" description="Helical" evidence="8">
    <location>
        <begin position="133"/>
        <end position="155"/>
    </location>
</feature>
<comment type="similarity">
    <text evidence="2">Belongs to the major facilitator superfamily. Bcr/CmlA family.</text>
</comment>
<evidence type="ECO:0000313" key="11">
    <source>
        <dbReference type="Proteomes" id="UP000260823"/>
    </source>
</evidence>
<dbReference type="PROSITE" id="PS50850">
    <property type="entry name" value="MFS"/>
    <property type="match status" value="1"/>
</dbReference>
<dbReference type="InterPro" id="IPR011701">
    <property type="entry name" value="MFS"/>
</dbReference>
<dbReference type="PANTHER" id="PTHR23502:SF132">
    <property type="entry name" value="POLYAMINE TRANSPORTER 2-RELATED"/>
    <property type="match status" value="1"/>
</dbReference>
<feature type="transmembrane region" description="Helical" evidence="8">
    <location>
        <begin position="282"/>
        <end position="303"/>
    </location>
</feature>
<dbReference type="CDD" id="cd17320">
    <property type="entry name" value="MFS_MdfA_MDR_like"/>
    <property type="match status" value="1"/>
</dbReference>
<feature type="transmembrane region" description="Helical" evidence="8">
    <location>
        <begin position="251"/>
        <end position="270"/>
    </location>
</feature>
<feature type="transmembrane region" description="Helical" evidence="8">
    <location>
        <begin position="344"/>
        <end position="363"/>
    </location>
</feature>
<dbReference type="EMBL" id="QWDE01000002">
    <property type="protein sequence ID" value="RFZ83313.1"/>
    <property type="molecule type" value="Genomic_DNA"/>
</dbReference>
<feature type="transmembrane region" description="Helical" evidence="8">
    <location>
        <begin position="100"/>
        <end position="121"/>
    </location>
</feature>
<evidence type="ECO:0000256" key="2">
    <source>
        <dbReference type="ARBA" id="ARBA00006236"/>
    </source>
</evidence>
<organism evidence="10 11">
    <name type="scientific">Mucilaginibacter terrenus</name>
    <dbReference type="NCBI Taxonomy" id="2482727"/>
    <lineage>
        <taxon>Bacteria</taxon>
        <taxon>Pseudomonadati</taxon>
        <taxon>Bacteroidota</taxon>
        <taxon>Sphingobacteriia</taxon>
        <taxon>Sphingobacteriales</taxon>
        <taxon>Sphingobacteriaceae</taxon>
        <taxon>Mucilaginibacter</taxon>
    </lineage>
</organism>
<evidence type="ECO:0000256" key="6">
    <source>
        <dbReference type="ARBA" id="ARBA00022989"/>
    </source>
</evidence>
<dbReference type="GO" id="GO:1990961">
    <property type="term" value="P:xenobiotic detoxification by transmembrane export across the plasma membrane"/>
    <property type="evidence" value="ECO:0007669"/>
    <property type="project" value="InterPro"/>
</dbReference>
<evidence type="ECO:0000256" key="3">
    <source>
        <dbReference type="ARBA" id="ARBA00022448"/>
    </source>
</evidence>
<dbReference type="SUPFAM" id="SSF103473">
    <property type="entry name" value="MFS general substrate transporter"/>
    <property type="match status" value="1"/>
</dbReference>
<evidence type="ECO:0000313" key="10">
    <source>
        <dbReference type="EMBL" id="RFZ83313.1"/>
    </source>
</evidence>
<dbReference type="FunFam" id="1.20.1720.10:FF:000005">
    <property type="entry name" value="Bcr/CflA family efflux transporter"/>
    <property type="match status" value="1"/>
</dbReference>
<feature type="transmembrane region" description="Helical" evidence="8">
    <location>
        <begin position="74"/>
        <end position="94"/>
    </location>
</feature>
<comment type="subcellular location">
    <subcellularLocation>
        <location evidence="1">Cell membrane</location>
        <topology evidence="1">Multi-pass membrane protein</topology>
    </subcellularLocation>
</comment>
<dbReference type="InterPro" id="IPR004812">
    <property type="entry name" value="Efflux_drug-R_Bcr/CmlA"/>
</dbReference>
<dbReference type="Proteomes" id="UP000260823">
    <property type="component" value="Unassembled WGS sequence"/>
</dbReference>
<dbReference type="GO" id="GO:0042910">
    <property type="term" value="F:xenobiotic transmembrane transporter activity"/>
    <property type="evidence" value="ECO:0007669"/>
    <property type="project" value="InterPro"/>
</dbReference>